<keyword evidence="2 17" id="KW-0963">Cytoplasm</keyword>
<dbReference type="Gene3D" id="3.30.1490.20">
    <property type="entry name" value="ATP-grasp fold, A domain"/>
    <property type="match status" value="1"/>
</dbReference>
<dbReference type="GO" id="GO:0009381">
    <property type="term" value="F:excinuclease ABC activity"/>
    <property type="evidence" value="ECO:0007669"/>
    <property type="project" value="UniProtKB-UniRule"/>
</dbReference>
<dbReference type="NCBIfam" id="TIGR00630">
    <property type="entry name" value="uvra"/>
    <property type="match status" value="1"/>
</dbReference>
<evidence type="ECO:0000256" key="6">
    <source>
        <dbReference type="ARBA" id="ARBA00022763"/>
    </source>
</evidence>
<evidence type="ECO:0000256" key="10">
    <source>
        <dbReference type="ARBA" id="ARBA00022840"/>
    </source>
</evidence>
<dbReference type="EMBL" id="LWQS01000057">
    <property type="protein sequence ID" value="OAN45231.1"/>
    <property type="molecule type" value="Genomic_DNA"/>
</dbReference>
<keyword evidence="17" id="KW-0742">SOS response</keyword>
<evidence type="ECO:0000256" key="8">
    <source>
        <dbReference type="ARBA" id="ARBA00022771"/>
    </source>
</evidence>
<feature type="binding site" evidence="17">
    <location>
        <begin position="659"/>
        <end position="666"/>
    </location>
    <ligand>
        <name>ATP</name>
        <dbReference type="ChEBI" id="CHEBI:30616"/>
    </ligand>
</feature>
<name>A0A178M8W9_9CHLR</name>
<comment type="similarity">
    <text evidence="14 17">Belongs to the ABC transporter superfamily. UvrA family.</text>
</comment>
<evidence type="ECO:0000256" key="16">
    <source>
        <dbReference type="ARBA" id="ARBA00042156"/>
    </source>
</evidence>
<comment type="caution">
    <text evidence="19">The sequence shown here is derived from an EMBL/GenBank/DDBJ whole genome shotgun (WGS) entry which is preliminary data.</text>
</comment>
<dbReference type="Proteomes" id="UP000078287">
    <property type="component" value="Unassembled WGS sequence"/>
</dbReference>
<dbReference type="CDD" id="cd03270">
    <property type="entry name" value="ABC_UvrA_I"/>
    <property type="match status" value="1"/>
</dbReference>
<keyword evidence="6 17" id="KW-0227">DNA damage</keyword>
<dbReference type="InterPro" id="IPR013815">
    <property type="entry name" value="ATP_grasp_subdomain_1"/>
</dbReference>
<evidence type="ECO:0000313" key="19">
    <source>
        <dbReference type="EMBL" id="OAN45231.1"/>
    </source>
</evidence>
<dbReference type="GO" id="GO:0009432">
    <property type="term" value="P:SOS response"/>
    <property type="evidence" value="ECO:0007669"/>
    <property type="project" value="UniProtKB-UniRule"/>
</dbReference>
<gene>
    <name evidence="17" type="primary">uvrA</name>
    <name evidence="19" type="ORF">A6A03_15095</name>
</gene>
<keyword evidence="11 17" id="KW-0267">Excision nuclease</keyword>
<dbReference type="Pfam" id="PF00005">
    <property type="entry name" value="ABC_tran"/>
    <property type="match status" value="1"/>
</dbReference>
<dbReference type="GO" id="GO:0006289">
    <property type="term" value="P:nucleotide-excision repair"/>
    <property type="evidence" value="ECO:0007669"/>
    <property type="project" value="UniProtKB-UniRule"/>
</dbReference>
<dbReference type="FunFam" id="1.20.1580.10:FF:000002">
    <property type="entry name" value="UvrABC system protein A"/>
    <property type="match status" value="1"/>
</dbReference>
<dbReference type="InterPro" id="IPR003439">
    <property type="entry name" value="ABC_transporter-like_ATP-bd"/>
</dbReference>
<dbReference type="InterPro" id="IPR041552">
    <property type="entry name" value="UvrA_DNA-bd"/>
</dbReference>
<dbReference type="InterPro" id="IPR041102">
    <property type="entry name" value="UvrA_inter"/>
</dbReference>
<protein>
    <recommendedName>
        <fullName evidence="15 17">UvrABC system protein A</fullName>
        <shortName evidence="17">UvrA protein</shortName>
    </recommendedName>
    <alternativeName>
        <fullName evidence="16 17">Excinuclease ABC subunit A</fullName>
    </alternativeName>
</protein>
<reference evidence="19 20" key="1">
    <citation type="submission" date="2016-04" db="EMBL/GenBank/DDBJ databases">
        <title>Chloroflexus islandicus sp. nov., a thermophilic filamentous anoxygenic phototrophic bacterium from geyser Strokkur (Iceland).</title>
        <authorList>
            <person name="Gaisin V.A."/>
            <person name="Kalashnikov A.M."/>
            <person name="Sukhacheva M.V."/>
            <person name="Grouzdev D.S."/>
            <person name="Ivanov T.M."/>
            <person name="Kuznetsov B."/>
            <person name="Gorlenko V.M."/>
        </authorList>
    </citation>
    <scope>NUCLEOTIDE SEQUENCE [LARGE SCALE GENOMIC DNA]</scope>
    <source>
        <strain evidence="20">isl-2</strain>
    </source>
</reference>
<evidence type="ECO:0000256" key="7">
    <source>
        <dbReference type="ARBA" id="ARBA00022769"/>
    </source>
</evidence>
<dbReference type="Pfam" id="PF17755">
    <property type="entry name" value="UvrA_DNA-bind"/>
    <property type="match status" value="1"/>
</dbReference>
<organism evidence="19 20">
    <name type="scientific">Chloroflexus islandicus</name>
    <dbReference type="NCBI Taxonomy" id="1707952"/>
    <lineage>
        <taxon>Bacteria</taxon>
        <taxon>Bacillati</taxon>
        <taxon>Chloroflexota</taxon>
        <taxon>Chloroflexia</taxon>
        <taxon>Chloroflexales</taxon>
        <taxon>Chloroflexineae</taxon>
        <taxon>Chloroflexaceae</taxon>
        <taxon>Chloroflexus</taxon>
    </lineage>
</organism>
<keyword evidence="13 17" id="KW-0234">DNA repair</keyword>
<dbReference type="RefSeq" id="WP_066787841.1">
    <property type="nucleotide sequence ID" value="NZ_LWQS01000057.1"/>
</dbReference>
<keyword evidence="12 17" id="KW-0238">DNA-binding</keyword>
<dbReference type="CDD" id="cd03271">
    <property type="entry name" value="ABC_UvrA_II"/>
    <property type="match status" value="1"/>
</dbReference>
<dbReference type="GO" id="GO:0003677">
    <property type="term" value="F:DNA binding"/>
    <property type="evidence" value="ECO:0007669"/>
    <property type="project" value="UniProtKB-UniRule"/>
</dbReference>
<dbReference type="GO" id="GO:0009380">
    <property type="term" value="C:excinuclease repair complex"/>
    <property type="evidence" value="ECO:0007669"/>
    <property type="project" value="InterPro"/>
</dbReference>
<dbReference type="GO" id="GO:0005524">
    <property type="term" value="F:ATP binding"/>
    <property type="evidence" value="ECO:0007669"/>
    <property type="project" value="UniProtKB-UniRule"/>
</dbReference>
<evidence type="ECO:0000256" key="3">
    <source>
        <dbReference type="ARBA" id="ARBA00022723"/>
    </source>
</evidence>
<dbReference type="InterPro" id="IPR027417">
    <property type="entry name" value="P-loop_NTPase"/>
</dbReference>
<dbReference type="GO" id="GO:0005737">
    <property type="term" value="C:cytoplasm"/>
    <property type="evidence" value="ECO:0007669"/>
    <property type="project" value="UniProtKB-SubCell"/>
</dbReference>
<evidence type="ECO:0000256" key="4">
    <source>
        <dbReference type="ARBA" id="ARBA00022737"/>
    </source>
</evidence>
<dbReference type="PANTHER" id="PTHR43152:SF3">
    <property type="entry name" value="UVRABC SYSTEM PROTEIN A"/>
    <property type="match status" value="1"/>
</dbReference>
<keyword evidence="8 17" id="KW-0863">Zinc-finger</keyword>
<evidence type="ECO:0000256" key="17">
    <source>
        <dbReference type="HAMAP-Rule" id="MF_00205"/>
    </source>
</evidence>
<dbReference type="GO" id="GO:0008270">
    <property type="term" value="F:zinc ion binding"/>
    <property type="evidence" value="ECO:0007669"/>
    <property type="project" value="UniProtKB-UniRule"/>
</dbReference>
<evidence type="ECO:0000256" key="2">
    <source>
        <dbReference type="ARBA" id="ARBA00022490"/>
    </source>
</evidence>
<dbReference type="PANTHER" id="PTHR43152">
    <property type="entry name" value="UVRABC SYSTEM PROTEIN A"/>
    <property type="match status" value="1"/>
</dbReference>
<keyword evidence="5 17" id="KW-0547">Nucleotide-binding</keyword>
<evidence type="ECO:0000259" key="18">
    <source>
        <dbReference type="PROSITE" id="PS50893"/>
    </source>
</evidence>
<evidence type="ECO:0000256" key="11">
    <source>
        <dbReference type="ARBA" id="ARBA00022881"/>
    </source>
</evidence>
<dbReference type="HAMAP" id="MF_00205">
    <property type="entry name" value="UvrA"/>
    <property type="match status" value="1"/>
</dbReference>
<evidence type="ECO:0000313" key="20">
    <source>
        <dbReference type="Proteomes" id="UP000078287"/>
    </source>
</evidence>
<dbReference type="AlphaFoldDB" id="A0A178M8W9"/>
<evidence type="ECO:0000256" key="9">
    <source>
        <dbReference type="ARBA" id="ARBA00022833"/>
    </source>
</evidence>
<feature type="zinc finger region" description="C4-type" evidence="17">
    <location>
        <begin position="758"/>
        <end position="784"/>
    </location>
</feature>
<evidence type="ECO:0000256" key="13">
    <source>
        <dbReference type="ARBA" id="ARBA00023204"/>
    </source>
</evidence>
<comment type="subcellular location">
    <subcellularLocation>
        <location evidence="1 17">Cytoplasm</location>
    </subcellularLocation>
</comment>
<dbReference type="SUPFAM" id="SSF52540">
    <property type="entry name" value="P-loop containing nucleoside triphosphate hydrolases"/>
    <property type="match status" value="2"/>
</dbReference>
<keyword evidence="10 17" id="KW-0067">ATP-binding</keyword>
<dbReference type="Pfam" id="PF17760">
    <property type="entry name" value="UvrA_inter"/>
    <property type="match status" value="1"/>
</dbReference>
<feature type="domain" description="ABC transporter" evidence="18">
    <location>
        <begin position="625"/>
        <end position="955"/>
    </location>
</feature>
<keyword evidence="20" id="KW-1185">Reference proteome</keyword>
<dbReference type="STRING" id="1707952.A6A03_15095"/>
<feature type="binding site" evidence="17">
    <location>
        <begin position="33"/>
        <end position="40"/>
    </location>
    <ligand>
        <name>ATP</name>
        <dbReference type="ChEBI" id="CHEBI:30616"/>
    </ligand>
</feature>
<evidence type="ECO:0000256" key="1">
    <source>
        <dbReference type="ARBA" id="ARBA00004496"/>
    </source>
</evidence>
<keyword evidence="4 17" id="KW-0677">Repeat</keyword>
<dbReference type="InterPro" id="IPR004602">
    <property type="entry name" value="UvrA"/>
</dbReference>
<dbReference type="OrthoDB" id="9809851at2"/>
<sequence>MAKTTIVIKGAREHNLKGIDVEIPRDRLVVLTGVSGSGKSSLAFDTLYAEGQRRYVESLSAYARQFLGQMEKPQVDLIEGLSPAIAIEQKSASKNPRSTVGTVTEIYDYLRLLFARVGHQYCHRCGQPVAAQSAQQMVDRVLALPAGTRFMVLAPVVFQRKGEYKDIFAEAKAEGFARVRVDGEIRSLDEEIKLNKKVKHSIEVVIDRLAMPQAAGNGDLDSFTTRLTDSIETALRVGEGKVIISLADEPADPAQPREWLMSESNTCPSCGISFPELTPQMFSFNSPQGACPTCTGLGARLEVDPALLVPNGALSIHEGAVTYWGEMRKKQDTWAYKALLAIAAHYQIDLDKPWDELTERQRNAIIYGSGAERIRFAWENESGSRGEYYRTWEGLASEIRRRYMQSGSDAMREYYTQYMSEQPCPDCEGARLRPESLAVRVAGRSIRDVTRMNVAQALDWARELPNHLNETEQAIVGDVLKEIRERLGFLHNVGLHYLTLDRAAPTLSGGEAQRIRLASQIGSGLVGVMYILDEPSIGLHQRDNRKLLDSLLRLRDLGNTLIVVEHDLETMQAADWIIDFGPGAGVKGGQVVTAGTPEQVAQHPTSLTGQYLSGRLTIPIPATRRQPKHGWLTLEGATLNNLRDVTVNFPLGCFIAVTGVSGSGKSSLITETLYPALANRLNRAQLKPGPFRALHGLDRLDKVINIDQQPIGRTPRSNPATYVKLFDLLRELFAETPEAKLRGYGPGRFSFNIRGGRCEACEGNGEIKIDMQFLADVWVRCAECKGKRYNRETLQVKYKGKTIADVLEMDVQTALEFFANVPRVRRILQTLHDVGLDYIKLGQPATTLSGGEAQRVKLAKELARVATGRTIYILDEPTTGLHFADIQHLLQVLHRLVDAGNTVVVIEHNLDVIKTADYVIDMGPEGGDGGGEVVALGTPEEVARHPTSHTGRFLREILEPVAAAGGSETRVYAD</sequence>
<dbReference type="Gene3D" id="3.40.50.300">
    <property type="entry name" value="P-loop containing nucleotide triphosphate hydrolases"/>
    <property type="match status" value="2"/>
</dbReference>
<dbReference type="Gene3D" id="1.20.1580.10">
    <property type="entry name" value="ABC transporter ATPase like domain"/>
    <property type="match status" value="2"/>
</dbReference>
<comment type="subunit">
    <text evidence="17">Forms a heterotetramer with UvrB during the search for lesions.</text>
</comment>
<evidence type="ECO:0000256" key="15">
    <source>
        <dbReference type="ARBA" id="ARBA00039316"/>
    </source>
</evidence>
<dbReference type="Gene3D" id="1.10.8.280">
    <property type="entry name" value="ABC transporter ATPase domain-like"/>
    <property type="match status" value="1"/>
</dbReference>
<evidence type="ECO:0000256" key="12">
    <source>
        <dbReference type="ARBA" id="ARBA00023125"/>
    </source>
</evidence>
<keyword evidence="3 17" id="KW-0479">Metal-binding</keyword>
<keyword evidence="9 17" id="KW-0862">Zinc</keyword>
<feature type="zinc finger region" description="C4-type" evidence="17">
    <location>
        <begin position="267"/>
        <end position="294"/>
    </location>
</feature>
<dbReference type="GO" id="GO:0016887">
    <property type="term" value="F:ATP hydrolysis activity"/>
    <property type="evidence" value="ECO:0007669"/>
    <property type="project" value="InterPro"/>
</dbReference>
<dbReference type="PROSITE" id="PS50893">
    <property type="entry name" value="ABC_TRANSPORTER_2"/>
    <property type="match status" value="1"/>
</dbReference>
<accession>A0A178M8W9</accession>
<evidence type="ECO:0000256" key="5">
    <source>
        <dbReference type="ARBA" id="ARBA00022741"/>
    </source>
</evidence>
<keyword evidence="7 17" id="KW-0228">DNA excision</keyword>
<dbReference type="NCBIfam" id="NF001503">
    <property type="entry name" value="PRK00349.1"/>
    <property type="match status" value="1"/>
</dbReference>
<dbReference type="PROSITE" id="PS00211">
    <property type="entry name" value="ABC_TRANSPORTER_1"/>
    <property type="match status" value="2"/>
</dbReference>
<proteinExistence type="inferred from homology"/>
<comment type="function">
    <text evidence="17">The UvrABC repair system catalyzes the recognition and processing of DNA lesions. UvrA is an ATPase and a DNA-binding protein. A damage recognition complex composed of 2 UvrA and 2 UvrB subunits scans DNA for abnormalities. When the presence of a lesion has been verified by UvrB, the UvrA molecules dissociate.</text>
</comment>
<dbReference type="InterPro" id="IPR017871">
    <property type="entry name" value="ABC_transporter-like_CS"/>
</dbReference>
<evidence type="ECO:0000256" key="14">
    <source>
        <dbReference type="ARBA" id="ARBA00038000"/>
    </source>
</evidence>